<evidence type="ECO:0000256" key="3">
    <source>
        <dbReference type="ARBA" id="ARBA00022729"/>
    </source>
</evidence>
<sequence>MVKSWKRRVYLVALTVMFSVIVVPVAGAIPTNDDLDNAVVITDGYSAATNNVGSTIEAGEADGSCEAVAAGWSMWYIFTATSTGSVFLRSQVATPTSTNYMTVYELTTVGPPHTLGSEVTCAPGLNALQQLVPVTNGTSYAVRISGASADLGNDVTLTYETTGTLAGTVIESGTANPIPGITVQVLDTTGTALQGLTTTASDGTWQAVVPTRDVIVKFSDGTGVYGDRYYDNVIAKVDAAVLTVIDGVTLSGIDAVLADAGSLSGTITSDGGSPLEGAAVSIYGTPIPGSPVKIALTVTDGTYSMVGVAPGDYFVRISHPDYFAEWYNNVPDFTTATIVTVTAGVDSVVNAALAPGGAISGVVTDDGGQPVVGILIDIYKAEGALKYQRITLADGSYDVPGMVAGTYAIFANADSGTPGAYRDEWWDDLAPDTSYASVGKITVAAGTDDTVSFILNRSVVSGTVTSVADSLPIQGVVVTLLDSLSAQVGQTTTDAAGNYSFEAFGFSNSPLSVSFEATSVFFVDGASAPFGFSGGDKQVEDAVLAVD</sequence>
<proteinExistence type="inferred from homology"/>
<evidence type="ECO:0000256" key="1">
    <source>
        <dbReference type="ARBA" id="ARBA00007257"/>
    </source>
</evidence>
<comment type="similarity">
    <text evidence="1">Belongs to the serine-aspartate repeat-containing protein (SDr) family.</text>
</comment>
<name>A0A3B0SRL8_9ZZZZ</name>
<dbReference type="SUPFAM" id="SSF49478">
    <property type="entry name" value="Cna protein B-type domain"/>
    <property type="match status" value="1"/>
</dbReference>
<keyword evidence="2" id="KW-0964">Secreted</keyword>
<evidence type="ECO:0000256" key="2">
    <source>
        <dbReference type="ARBA" id="ARBA00022525"/>
    </source>
</evidence>
<dbReference type="Pfam" id="PF13620">
    <property type="entry name" value="CarboxypepD_reg"/>
    <property type="match status" value="2"/>
</dbReference>
<dbReference type="GO" id="GO:0030246">
    <property type="term" value="F:carbohydrate binding"/>
    <property type="evidence" value="ECO:0007669"/>
    <property type="project" value="InterPro"/>
</dbReference>
<dbReference type="SUPFAM" id="SSF49452">
    <property type="entry name" value="Starch-binding domain-like"/>
    <property type="match status" value="2"/>
</dbReference>
<reference evidence="4" key="1">
    <citation type="submission" date="2018-06" db="EMBL/GenBank/DDBJ databases">
        <authorList>
            <person name="Zhirakovskaya E."/>
        </authorList>
    </citation>
    <scope>NUCLEOTIDE SEQUENCE</scope>
</reference>
<organism evidence="4">
    <name type="scientific">hydrothermal vent metagenome</name>
    <dbReference type="NCBI Taxonomy" id="652676"/>
    <lineage>
        <taxon>unclassified sequences</taxon>
        <taxon>metagenomes</taxon>
        <taxon>ecological metagenomes</taxon>
    </lineage>
</organism>
<dbReference type="PANTHER" id="PTHR36108:SF13">
    <property type="entry name" value="COLOSSIN-B-RELATED"/>
    <property type="match status" value="1"/>
</dbReference>
<protein>
    <submittedName>
        <fullName evidence="4">Uncharacterized protein</fullName>
    </submittedName>
</protein>
<feature type="non-terminal residue" evidence="4">
    <location>
        <position position="547"/>
    </location>
</feature>
<keyword evidence="3" id="KW-0732">Signal</keyword>
<dbReference type="AlphaFoldDB" id="A0A3B0SRL8"/>
<dbReference type="SUPFAM" id="SSF49464">
    <property type="entry name" value="Carboxypeptidase regulatory domain-like"/>
    <property type="match status" value="1"/>
</dbReference>
<accession>A0A3B0SRL8</accession>
<dbReference type="InterPro" id="IPR013783">
    <property type="entry name" value="Ig-like_fold"/>
</dbReference>
<dbReference type="InterPro" id="IPR013784">
    <property type="entry name" value="Carb-bd-like_fold"/>
</dbReference>
<dbReference type="PANTHER" id="PTHR36108">
    <property type="entry name" value="COLOSSIN-B-RELATED"/>
    <property type="match status" value="1"/>
</dbReference>
<evidence type="ECO:0000313" key="4">
    <source>
        <dbReference type="EMBL" id="VAW09011.1"/>
    </source>
</evidence>
<gene>
    <name evidence="4" type="ORF">MNBD_ACTINO02-1026</name>
</gene>
<dbReference type="InterPro" id="IPR008969">
    <property type="entry name" value="CarboxyPept-like_regulatory"/>
</dbReference>
<dbReference type="Gene3D" id="2.60.40.1120">
    <property type="entry name" value="Carboxypeptidase-like, regulatory domain"/>
    <property type="match status" value="2"/>
</dbReference>
<dbReference type="EMBL" id="UOEK01000515">
    <property type="protein sequence ID" value="VAW09011.1"/>
    <property type="molecule type" value="Genomic_DNA"/>
</dbReference>
<dbReference type="Gene3D" id="2.60.40.10">
    <property type="entry name" value="Immunoglobulins"/>
    <property type="match status" value="1"/>
</dbReference>